<proteinExistence type="predicted"/>
<evidence type="ECO:0000256" key="1">
    <source>
        <dbReference type="SAM" id="MobiDB-lite"/>
    </source>
</evidence>
<feature type="non-terminal residue" evidence="3">
    <location>
        <position position="1"/>
    </location>
</feature>
<feature type="non-terminal residue" evidence="3">
    <location>
        <position position="87"/>
    </location>
</feature>
<feature type="transmembrane region" description="Helical" evidence="2">
    <location>
        <begin position="40"/>
        <end position="59"/>
    </location>
</feature>
<evidence type="ECO:0000256" key="2">
    <source>
        <dbReference type="SAM" id="Phobius"/>
    </source>
</evidence>
<dbReference type="EMBL" id="BKCJ011843797">
    <property type="protein sequence ID" value="GFD57673.1"/>
    <property type="molecule type" value="Genomic_DNA"/>
</dbReference>
<accession>A0A699XES6</accession>
<keyword evidence="2" id="KW-0812">Transmembrane</keyword>
<keyword evidence="2" id="KW-1133">Transmembrane helix</keyword>
<sequence>ATASLTNKSRYLAVRALASFPIFTVLSSKDSWRRRVRRGIGRRGMLSFVVAIVAAWWVGAWGRSAGAGSGCIAEDNGDKEGNRGGIA</sequence>
<evidence type="ECO:0000313" key="3">
    <source>
        <dbReference type="EMBL" id="GFD57673.1"/>
    </source>
</evidence>
<organism evidence="3">
    <name type="scientific">Tanacetum cinerariifolium</name>
    <name type="common">Dalmatian daisy</name>
    <name type="synonym">Chrysanthemum cinerariifolium</name>
    <dbReference type="NCBI Taxonomy" id="118510"/>
    <lineage>
        <taxon>Eukaryota</taxon>
        <taxon>Viridiplantae</taxon>
        <taxon>Streptophyta</taxon>
        <taxon>Embryophyta</taxon>
        <taxon>Tracheophyta</taxon>
        <taxon>Spermatophyta</taxon>
        <taxon>Magnoliopsida</taxon>
        <taxon>eudicotyledons</taxon>
        <taxon>Gunneridae</taxon>
        <taxon>Pentapetalae</taxon>
        <taxon>asterids</taxon>
        <taxon>campanulids</taxon>
        <taxon>Asterales</taxon>
        <taxon>Asteraceae</taxon>
        <taxon>Asteroideae</taxon>
        <taxon>Anthemideae</taxon>
        <taxon>Anthemidinae</taxon>
        <taxon>Tanacetum</taxon>
    </lineage>
</organism>
<protein>
    <submittedName>
        <fullName evidence="3">Uncharacterized protein</fullName>
    </submittedName>
</protein>
<dbReference type="AlphaFoldDB" id="A0A699XES6"/>
<gene>
    <name evidence="3" type="ORF">Tci_929642</name>
</gene>
<reference evidence="3" key="1">
    <citation type="journal article" date="2019" name="Sci. Rep.">
        <title>Draft genome of Tanacetum cinerariifolium, the natural source of mosquito coil.</title>
        <authorList>
            <person name="Yamashiro T."/>
            <person name="Shiraishi A."/>
            <person name="Satake H."/>
            <person name="Nakayama K."/>
        </authorList>
    </citation>
    <scope>NUCLEOTIDE SEQUENCE</scope>
</reference>
<feature type="compositionally biased region" description="Basic and acidic residues" evidence="1">
    <location>
        <begin position="76"/>
        <end position="87"/>
    </location>
</feature>
<comment type="caution">
    <text evidence="3">The sequence shown here is derived from an EMBL/GenBank/DDBJ whole genome shotgun (WGS) entry which is preliminary data.</text>
</comment>
<feature type="region of interest" description="Disordered" evidence="1">
    <location>
        <begin position="68"/>
        <end position="87"/>
    </location>
</feature>
<name>A0A699XES6_TANCI</name>
<keyword evidence="2" id="KW-0472">Membrane</keyword>